<name>A0AAV2CCC7_9ROSI</name>
<dbReference type="Proteomes" id="UP001497516">
    <property type="component" value="Chromosome 1"/>
</dbReference>
<evidence type="ECO:0000256" key="1">
    <source>
        <dbReference type="SAM" id="MobiDB-lite"/>
    </source>
</evidence>
<dbReference type="AlphaFoldDB" id="A0AAV2CCC7"/>
<evidence type="ECO:0000313" key="3">
    <source>
        <dbReference type="Proteomes" id="UP001497516"/>
    </source>
</evidence>
<reference evidence="2 3" key="1">
    <citation type="submission" date="2024-04" db="EMBL/GenBank/DDBJ databases">
        <authorList>
            <person name="Fracassetti M."/>
        </authorList>
    </citation>
    <scope>NUCLEOTIDE SEQUENCE [LARGE SCALE GENOMIC DNA]</scope>
</reference>
<protein>
    <submittedName>
        <fullName evidence="2">Uncharacterized protein</fullName>
    </submittedName>
</protein>
<accession>A0AAV2CCC7</accession>
<proteinExistence type="predicted"/>
<sequence length="109" mass="11801">MTTNHIATTACDGDEGDTAQIWDGGGGDTPQICGGRRRRRQQHPQICGGIRRRLASSLFTALGAIVDGGELSSFLIVSPPPTCRRCNRRCRLPLPPPASVASCRCRRRD</sequence>
<keyword evidence="3" id="KW-1185">Reference proteome</keyword>
<evidence type="ECO:0000313" key="2">
    <source>
        <dbReference type="EMBL" id="CAL1354163.1"/>
    </source>
</evidence>
<feature type="region of interest" description="Disordered" evidence="1">
    <location>
        <begin position="18"/>
        <end position="44"/>
    </location>
</feature>
<dbReference type="EMBL" id="OZ034813">
    <property type="protein sequence ID" value="CAL1354163.1"/>
    <property type="molecule type" value="Genomic_DNA"/>
</dbReference>
<organism evidence="2 3">
    <name type="scientific">Linum trigynum</name>
    <dbReference type="NCBI Taxonomy" id="586398"/>
    <lineage>
        <taxon>Eukaryota</taxon>
        <taxon>Viridiplantae</taxon>
        <taxon>Streptophyta</taxon>
        <taxon>Embryophyta</taxon>
        <taxon>Tracheophyta</taxon>
        <taxon>Spermatophyta</taxon>
        <taxon>Magnoliopsida</taxon>
        <taxon>eudicotyledons</taxon>
        <taxon>Gunneridae</taxon>
        <taxon>Pentapetalae</taxon>
        <taxon>rosids</taxon>
        <taxon>fabids</taxon>
        <taxon>Malpighiales</taxon>
        <taxon>Linaceae</taxon>
        <taxon>Linum</taxon>
    </lineage>
</organism>
<gene>
    <name evidence="2" type="ORF">LTRI10_LOCUS2003</name>
</gene>